<organism evidence="2 3">
    <name type="scientific">Adhaeribacter arboris</name>
    <dbReference type="NCBI Taxonomy" id="2072846"/>
    <lineage>
        <taxon>Bacteria</taxon>
        <taxon>Pseudomonadati</taxon>
        <taxon>Bacteroidota</taxon>
        <taxon>Cytophagia</taxon>
        <taxon>Cytophagales</taxon>
        <taxon>Hymenobacteraceae</taxon>
        <taxon>Adhaeribacter</taxon>
    </lineage>
</organism>
<protein>
    <recommendedName>
        <fullName evidence="1">BT4734-like N-terminal domain-containing protein</fullName>
    </recommendedName>
</protein>
<evidence type="ECO:0000313" key="3">
    <source>
        <dbReference type="Proteomes" id="UP000240357"/>
    </source>
</evidence>
<sequence>MESLNFPSNHGGLSSHPNFFFSHLKEEACCQYEFLNLVDKVGEENALAIVNEHQQFLNQNCNATDNPMVKCPLLKSYELQVNTPATGFKTKVPVSQQVCSVFYPLKTKLYRPRFSYLSEIAEQIKGPNFAAKTKQLGSITDEVERKQFEEDNFYRATFSGAYAELDESKLLKTSGLICISLDQCGKRLDKFRSLVNAEPLTVMSFKSADGDGLRVLFQITPYISTQSDYYKAYSILLRELCGLPWRIDFKVTKMSQACYLPHDPEVYVHPNLSAL</sequence>
<evidence type="ECO:0000259" key="1">
    <source>
        <dbReference type="Pfam" id="PF08800"/>
    </source>
</evidence>
<reference evidence="2 3" key="1">
    <citation type="submission" date="2018-03" db="EMBL/GenBank/DDBJ databases">
        <title>Adhaeribacter sp. HMF7605 Genome sequencing and assembly.</title>
        <authorList>
            <person name="Kang H."/>
            <person name="Kang J."/>
            <person name="Cha I."/>
            <person name="Kim H."/>
            <person name="Joh K."/>
        </authorList>
    </citation>
    <scope>NUCLEOTIDE SEQUENCE [LARGE SCALE GENOMIC DNA]</scope>
    <source>
        <strain evidence="2 3">HMF7605</strain>
    </source>
</reference>
<dbReference type="RefSeq" id="WP_106929347.1">
    <property type="nucleotide sequence ID" value="NZ_PYFT01000001.1"/>
</dbReference>
<comment type="caution">
    <text evidence="2">The sequence shown here is derived from an EMBL/GenBank/DDBJ whole genome shotgun (WGS) entry which is preliminary data.</text>
</comment>
<accession>A0A2T2YEW9</accession>
<dbReference type="OrthoDB" id="9801888at2"/>
<proteinExistence type="predicted"/>
<evidence type="ECO:0000313" key="2">
    <source>
        <dbReference type="EMBL" id="PSR54061.1"/>
    </source>
</evidence>
<feature type="domain" description="BT4734-like N-terminal" evidence="1">
    <location>
        <begin position="156"/>
        <end position="267"/>
    </location>
</feature>
<dbReference type="InterPro" id="IPR014907">
    <property type="entry name" value="BT4734-like_N"/>
</dbReference>
<name>A0A2T2YEW9_9BACT</name>
<gene>
    <name evidence="2" type="ORF">AHMF7605_11285</name>
</gene>
<keyword evidence="3" id="KW-1185">Reference proteome</keyword>
<dbReference type="Pfam" id="PF08800">
    <property type="entry name" value="BT4734-like_N"/>
    <property type="match status" value="1"/>
</dbReference>
<dbReference type="AlphaFoldDB" id="A0A2T2YEW9"/>
<dbReference type="EMBL" id="PYFT01000001">
    <property type="protein sequence ID" value="PSR54061.1"/>
    <property type="molecule type" value="Genomic_DNA"/>
</dbReference>
<dbReference type="Proteomes" id="UP000240357">
    <property type="component" value="Unassembled WGS sequence"/>
</dbReference>